<dbReference type="PROSITE" id="PS50041">
    <property type="entry name" value="C_TYPE_LECTIN_2"/>
    <property type="match status" value="1"/>
</dbReference>
<dbReference type="InterPro" id="IPR016187">
    <property type="entry name" value="CTDL_fold"/>
</dbReference>
<dbReference type="Gene3D" id="3.40.390.10">
    <property type="entry name" value="Collagenase (Catalytic Domain)"/>
    <property type="match status" value="1"/>
</dbReference>
<keyword evidence="4 5" id="KW-0482">Metalloprotease</keyword>
<evidence type="ECO:0000256" key="1">
    <source>
        <dbReference type="ARBA" id="ARBA00022572"/>
    </source>
</evidence>
<comment type="cofactor">
    <cofactor evidence="4 5">
        <name>Zn(2+)</name>
        <dbReference type="ChEBI" id="CHEBI:29105"/>
    </cofactor>
    <text evidence="4 5">Binds 1 zinc ion per subunit.</text>
</comment>
<evidence type="ECO:0000313" key="10">
    <source>
        <dbReference type="EMBL" id="WAR08602.1"/>
    </source>
</evidence>
<dbReference type="PANTHER" id="PTHR10127:SF775">
    <property type="entry name" value="METALLOENDOPEPTIDASE"/>
    <property type="match status" value="1"/>
</dbReference>
<organism evidence="10 11">
    <name type="scientific">Mya arenaria</name>
    <name type="common">Soft-shell clam</name>
    <dbReference type="NCBI Taxonomy" id="6604"/>
    <lineage>
        <taxon>Eukaryota</taxon>
        <taxon>Metazoa</taxon>
        <taxon>Spiralia</taxon>
        <taxon>Lophotrochozoa</taxon>
        <taxon>Mollusca</taxon>
        <taxon>Bivalvia</taxon>
        <taxon>Autobranchia</taxon>
        <taxon>Heteroconchia</taxon>
        <taxon>Euheterodonta</taxon>
        <taxon>Imparidentia</taxon>
        <taxon>Neoheterodontei</taxon>
        <taxon>Myida</taxon>
        <taxon>Myoidea</taxon>
        <taxon>Myidae</taxon>
        <taxon>Mya</taxon>
    </lineage>
</organism>
<dbReference type="InterPro" id="IPR006026">
    <property type="entry name" value="Peptidase_Metallo"/>
</dbReference>
<feature type="compositionally biased region" description="Basic and acidic residues" evidence="6">
    <location>
        <begin position="676"/>
        <end position="704"/>
    </location>
</feature>
<evidence type="ECO:0000259" key="9">
    <source>
        <dbReference type="PROSITE" id="PS51864"/>
    </source>
</evidence>
<feature type="compositionally biased region" description="Basic and acidic residues" evidence="6">
    <location>
        <begin position="841"/>
        <end position="853"/>
    </location>
</feature>
<gene>
    <name evidence="10" type="ORF">MAR_018560</name>
</gene>
<dbReference type="SUPFAM" id="SSF56436">
    <property type="entry name" value="C-type lectin-like"/>
    <property type="match status" value="1"/>
</dbReference>
<protein>
    <recommendedName>
        <fullName evidence="5">Metalloendopeptidase</fullName>
        <ecNumber evidence="5">3.4.24.-</ecNumber>
    </recommendedName>
</protein>
<feature type="binding site" evidence="4">
    <location>
        <position position="337"/>
    </location>
    <ligand>
        <name>Zn(2+)</name>
        <dbReference type="ChEBI" id="CHEBI:29105"/>
        <note>catalytic</note>
    </ligand>
</feature>
<evidence type="ECO:0000313" key="11">
    <source>
        <dbReference type="Proteomes" id="UP001164746"/>
    </source>
</evidence>
<dbReference type="InterPro" id="IPR038178">
    <property type="entry name" value="Kringle_sf"/>
</dbReference>
<keyword evidence="4 5" id="KW-0862">Zinc</keyword>
<dbReference type="SMART" id="SM00034">
    <property type="entry name" value="CLECT"/>
    <property type="match status" value="1"/>
</dbReference>
<feature type="binding site" evidence="4">
    <location>
        <position position="331"/>
    </location>
    <ligand>
        <name>Zn(2+)</name>
        <dbReference type="ChEBI" id="CHEBI:29105"/>
        <note>catalytic</note>
    </ligand>
</feature>
<feature type="compositionally biased region" description="Basic and acidic residues" evidence="6">
    <location>
        <begin position="730"/>
        <end position="739"/>
    </location>
</feature>
<accession>A0ABY7EF06</accession>
<dbReference type="InterPro" id="IPR024079">
    <property type="entry name" value="MetalloPept_cat_dom_sf"/>
</dbReference>
<feature type="signal peptide" evidence="5">
    <location>
        <begin position="1"/>
        <end position="23"/>
    </location>
</feature>
<dbReference type="Gene3D" id="2.40.20.10">
    <property type="entry name" value="Plasminogen Kringle 4"/>
    <property type="match status" value="1"/>
</dbReference>
<evidence type="ECO:0000256" key="4">
    <source>
        <dbReference type="PROSITE-ProRule" id="PRU01211"/>
    </source>
</evidence>
<dbReference type="Proteomes" id="UP001164746">
    <property type="component" value="Chromosome 6"/>
</dbReference>
<keyword evidence="11" id="KW-1185">Reference proteome</keyword>
<dbReference type="Pfam" id="PF00051">
    <property type="entry name" value="Kringle"/>
    <property type="match status" value="1"/>
</dbReference>
<feature type="domain" description="Peptidase M12A" evidence="9">
    <location>
        <begin position="249"/>
        <end position="433"/>
    </location>
</feature>
<evidence type="ECO:0000256" key="6">
    <source>
        <dbReference type="SAM" id="MobiDB-lite"/>
    </source>
</evidence>
<dbReference type="InterPro" id="IPR001304">
    <property type="entry name" value="C-type_lectin-like"/>
</dbReference>
<keyword evidence="1 3" id="KW-0420">Kringle</keyword>
<dbReference type="SMART" id="SM00130">
    <property type="entry name" value="KR"/>
    <property type="match status" value="1"/>
</dbReference>
<dbReference type="PROSITE" id="PS50070">
    <property type="entry name" value="KRINGLE_2"/>
    <property type="match status" value="1"/>
</dbReference>
<dbReference type="Pfam" id="PF01400">
    <property type="entry name" value="Astacin"/>
    <property type="match status" value="1"/>
</dbReference>
<evidence type="ECO:0000259" key="7">
    <source>
        <dbReference type="PROSITE" id="PS50041"/>
    </source>
</evidence>
<evidence type="ECO:0000256" key="2">
    <source>
        <dbReference type="ARBA" id="ARBA00023157"/>
    </source>
</evidence>
<feature type="active site" evidence="4">
    <location>
        <position position="328"/>
    </location>
</feature>
<feature type="domain" description="Kringle" evidence="8">
    <location>
        <begin position="579"/>
        <end position="665"/>
    </location>
</feature>
<dbReference type="PROSITE" id="PS51864">
    <property type="entry name" value="ASTACIN"/>
    <property type="match status" value="1"/>
</dbReference>
<dbReference type="CDD" id="cd04280">
    <property type="entry name" value="ZnMc_astacin_like"/>
    <property type="match status" value="1"/>
</dbReference>
<dbReference type="PANTHER" id="PTHR10127">
    <property type="entry name" value="DISCOIDIN, CUB, EGF, LAMININ , AND ZINC METALLOPROTEASE DOMAIN CONTAINING"/>
    <property type="match status" value="1"/>
</dbReference>
<dbReference type="Gene3D" id="3.10.100.10">
    <property type="entry name" value="Mannose-Binding Protein A, subunit A"/>
    <property type="match status" value="1"/>
</dbReference>
<feature type="compositionally biased region" description="Basic and acidic residues" evidence="6">
    <location>
        <begin position="749"/>
        <end position="797"/>
    </location>
</feature>
<dbReference type="PRINTS" id="PR00480">
    <property type="entry name" value="ASTACIN"/>
</dbReference>
<feature type="compositionally biased region" description="Basic residues" evidence="6">
    <location>
        <begin position="812"/>
        <end position="835"/>
    </location>
</feature>
<comment type="caution">
    <text evidence="3">Lacks conserved residue(s) required for the propagation of feature annotation.</text>
</comment>
<evidence type="ECO:0000259" key="8">
    <source>
        <dbReference type="PROSITE" id="PS50070"/>
    </source>
</evidence>
<evidence type="ECO:0000256" key="5">
    <source>
        <dbReference type="RuleBase" id="RU361183"/>
    </source>
</evidence>
<dbReference type="PRINTS" id="PR00018">
    <property type="entry name" value="KRINGLE"/>
</dbReference>
<dbReference type="InterPro" id="IPR013806">
    <property type="entry name" value="Kringle-like"/>
</dbReference>
<feature type="binding site" evidence="4">
    <location>
        <position position="327"/>
    </location>
    <ligand>
        <name>Zn(2+)</name>
        <dbReference type="ChEBI" id="CHEBI:29105"/>
        <note>catalytic</note>
    </ligand>
</feature>
<proteinExistence type="predicted"/>
<dbReference type="InterPro" id="IPR034035">
    <property type="entry name" value="Astacin-like_dom"/>
</dbReference>
<dbReference type="SUPFAM" id="SSF55486">
    <property type="entry name" value="Metalloproteases ('zincins'), catalytic domain"/>
    <property type="match status" value="1"/>
</dbReference>
<dbReference type="EMBL" id="CP111017">
    <property type="protein sequence ID" value="WAR08602.1"/>
    <property type="molecule type" value="Genomic_DNA"/>
</dbReference>
<dbReference type="EC" id="3.4.24.-" evidence="5"/>
<sequence length="853" mass="97944">MERICLSFVKMLLLFICVNIVKGLPLKDGKDYAQNKDKIGYFTNNFTKVAMVLTDGDKSGEKFEKDSNGNGSENYTRTLSNSKMERLSLLNAINNSKPNSLDLSLNDMRIGIQEKSDGSQEFVDDSSVETSSIKLGFSKGNGDNLITPLTKGGRDVGYQMDGPAGSQVLKEPTAEIRVTVIKRSGRYWEPWELNYNVCPPSLCTAYDEGIRPRGTGGSVFYNGDIVLDKESEKIIFPNELRWRAGRRKRATMRSSRTWIGGVVPYIFAEDIQIENKTCINFRSKKPTDNDYIRFISEPGCWSSVGKVGGEQKVSIGKGCERVGVAIHEISHALGFWHEQARPDRDEFVKILEENVSPRYLPDFRKANPELVSSRGYPYDYQSIMHYSEKAFTNLGEKTITVIGIGKTLGMKIGQREELSNIDIAQLRDMYNCNDKEDDEVTACPTGWRKNGRSCYKFESDMAEQFSGAARHCEGLNSRLLHIDDAREDTHIKRFMKKKYPDVKVWRTGGRIVNGTFAWYTSEKGTPISMTYTKWQKGQPGSASSLALVFNRQKDRVRWQGVWLGSYSQLPEHAYPFICERRARHGRDYRGALDHTIDGYTCQKWNEHYPHDHALLPRSYNGTEENKDGLGDHNYCRNPASNRRSRPWCFTTKKKYTWQYCDVSVCAKRLQADDTQADDKNPKDKGSNKHNRRDLDEEKGADDKRNNKHNRRDLDEDEGADDKRNNKHNRRELDKDEGAGYKRNNKHNRRDVNDKNKKGDRDKEDKGNDKNSVKDESKNKAEKDKDTINNSANKDKHTSGKGRNKNRDSKKDRKDRRKHERKDKNKRKNKSHKKDKSSKPVKVPESEKNEVKFR</sequence>
<keyword evidence="4 5" id="KW-0378">Hydrolase</keyword>
<dbReference type="InterPro" id="IPR001506">
    <property type="entry name" value="Peptidase_M12A"/>
</dbReference>
<feature type="domain" description="C-type lectin" evidence="7">
    <location>
        <begin position="450"/>
        <end position="562"/>
    </location>
</feature>
<keyword evidence="2" id="KW-1015">Disulfide bond</keyword>
<keyword evidence="4 5" id="KW-0479">Metal-binding</keyword>
<keyword evidence="4 5" id="KW-0645">Protease</keyword>
<name>A0ABY7EF06_MYAAR</name>
<dbReference type="InterPro" id="IPR000001">
    <property type="entry name" value="Kringle"/>
</dbReference>
<feature type="region of interest" description="Disordered" evidence="6">
    <location>
        <begin position="673"/>
        <end position="853"/>
    </location>
</feature>
<dbReference type="SUPFAM" id="SSF57440">
    <property type="entry name" value="Kringle-like"/>
    <property type="match status" value="1"/>
</dbReference>
<reference evidence="10" key="1">
    <citation type="submission" date="2022-11" db="EMBL/GenBank/DDBJ databases">
        <title>Centuries of genome instability and evolution in soft-shell clam transmissible cancer (bioRxiv).</title>
        <authorList>
            <person name="Hart S.F.M."/>
            <person name="Yonemitsu M.A."/>
            <person name="Giersch R.M."/>
            <person name="Beal B.F."/>
            <person name="Arriagada G."/>
            <person name="Davis B.W."/>
            <person name="Ostrander E.A."/>
            <person name="Goff S.P."/>
            <person name="Metzger M.J."/>
        </authorList>
    </citation>
    <scope>NUCLEOTIDE SEQUENCE</scope>
    <source>
        <strain evidence="10">MELC-2E11</strain>
        <tissue evidence="10">Siphon/mantle</tissue>
    </source>
</reference>
<feature type="chain" id="PRO_5044953169" description="Metalloendopeptidase" evidence="5">
    <location>
        <begin position="24"/>
        <end position="853"/>
    </location>
</feature>
<dbReference type="InterPro" id="IPR016186">
    <property type="entry name" value="C-type_lectin-like/link_sf"/>
</dbReference>
<dbReference type="CDD" id="cd00037">
    <property type="entry name" value="CLECT"/>
    <property type="match status" value="1"/>
</dbReference>
<keyword evidence="5" id="KW-0732">Signal</keyword>
<evidence type="ECO:0000256" key="3">
    <source>
        <dbReference type="PROSITE-ProRule" id="PRU00121"/>
    </source>
</evidence>
<dbReference type="SMART" id="SM00235">
    <property type="entry name" value="ZnMc"/>
    <property type="match status" value="1"/>
</dbReference>
<dbReference type="CDD" id="cd00108">
    <property type="entry name" value="KR"/>
    <property type="match status" value="1"/>
</dbReference>